<evidence type="ECO:0000256" key="1">
    <source>
        <dbReference type="SAM" id="Coils"/>
    </source>
</evidence>
<accession>A0A1D3RYN1</accession>
<organism evidence="2 3">
    <name type="scientific">Plasmodium chabaudi adami</name>
    <dbReference type="NCBI Taxonomy" id="5826"/>
    <lineage>
        <taxon>Eukaryota</taxon>
        <taxon>Sar</taxon>
        <taxon>Alveolata</taxon>
        <taxon>Apicomplexa</taxon>
        <taxon>Aconoidasida</taxon>
        <taxon>Haemosporida</taxon>
        <taxon>Plasmodiidae</taxon>
        <taxon>Plasmodium</taxon>
        <taxon>Plasmodium (Vinckeia)</taxon>
    </lineage>
</organism>
<gene>
    <name evidence="2" type="ORF">PCHDK_000292800</name>
</gene>
<evidence type="ECO:0000313" key="3">
    <source>
        <dbReference type="Proteomes" id="UP000195879"/>
    </source>
</evidence>
<dbReference type="AlphaFoldDB" id="A0A1D3RYN1"/>
<feature type="coiled-coil region" evidence="1">
    <location>
        <begin position="440"/>
        <end position="467"/>
    </location>
</feature>
<dbReference type="Gene3D" id="1.20.5.2950">
    <property type="match status" value="1"/>
</dbReference>
<reference evidence="2 3" key="1">
    <citation type="submission" date="2016-08" db="EMBL/GenBank/DDBJ databases">
        <authorList>
            <consortium name="Pathogen Informatics"/>
        </authorList>
    </citation>
    <scope>NUCLEOTIDE SEQUENCE [LARGE SCALE GENOMIC DNA]</scope>
    <source>
        <strain evidence="2 3">DK</strain>
    </source>
</reference>
<proteinExistence type="predicted"/>
<evidence type="ECO:0000313" key="2">
    <source>
        <dbReference type="EMBL" id="SCN61353.1"/>
    </source>
</evidence>
<dbReference type="OrthoDB" id="372962at2759"/>
<name>A0A1D3RYN1_PLACE</name>
<sequence length="522" mass="61915">MDVESKKQSDKSCIKNDCKHFFVCNKLINQSLYICQFCKIKYLLNSKINHERNFKKSLYTNDIYKFKFIPNNNHNYCHLNSKQNIYYNNFETHLDYQKRENTNQNKKNNVLITKRSQFNNSHTINICEKYFTEKKSNLFYNPKCGNAKRGNPHLVHLKTNRQGHQINSKTNIPLSNHIQKRGSKHFINTNVDHHNDINHKGNNNTPPNHVINSNSLKPNPNKAYNNVKRCSVLSKIVDNKNDPLTHLYNYKMCKKNNYVCYNNLNYSNNFKNQLTNNFYRQVECREINNYNNLCKVKNGGQKNNNNIKTLFNTNTYLNIINKANIVVKKGNEHDKGLKRTKKKNTFCLNYNLNCNSFFNIDKDNKISNKVSIENNENGLFSECMKCNKGKEKICYIDLLVSGEKEAKKIIGKAYKHKDNIRKYMYKNIEEEIDKFRKKEILIYDENLKKMEKDIKIYKNKIESNLQNYILKINDIYKNIDNISKYLIDKIIQVDLTFNSDLLKFYLPVKNIEQYIFTNSQKI</sequence>
<keyword evidence="1" id="KW-0175">Coiled coil</keyword>
<dbReference type="EMBL" id="LT608205">
    <property type="protein sequence ID" value="SCN61353.1"/>
    <property type="molecule type" value="Genomic_DNA"/>
</dbReference>
<dbReference type="Proteomes" id="UP000195879">
    <property type="component" value="Chromosome 11"/>
</dbReference>
<protein>
    <submittedName>
        <fullName evidence="2">Uncharacterized protein</fullName>
    </submittedName>
</protein>